<dbReference type="KEGG" id="rht:NT26_2436"/>
<reference evidence="2 3" key="1">
    <citation type="journal article" date="2013" name="Genome Biol. Evol.">
        <title>Life in an arsenic-containing gold mine: genome and physiology of the autotrophic arsenite-oxidizing bacterium rhizobium sp. NT-26.</title>
        <authorList>
            <person name="Andres J."/>
            <person name="Arsene-Ploetze F."/>
            <person name="Barbe V."/>
            <person name="Brochier-Armanet C."/>
            <person name="Cleiss-Arnold J."/>
            <person name="Coppee J.Y."/>
            <person name="Dillies M.A."/>
            <person name="Geist"/>
            <person name="L"/>
            <person name="Joublin A."/>
            <person name="Koechler S."/>
            <person name="Lassalle F."/>
            <person name="Marchal M."/>
            <person name="Medigue C."/>
            <person name="Muller D."/>
            <person name="Nesme X."/>
            <person name="Plewniak F."/>
            <person name="Proux C."/>
            <person name="Ramirez-Bahena M.H."/>
            <person name="Schenowitz C."/>
            <person name="Sismeiro O."/>
            <person name="Vallenet D."/>
            <person name="Santini J.M."/>
            <person name="Bertin P.N."/>
        </authorList>
    </citation>
    <scope>NUCLEOTIDE SEQUENCE [LARGE SCALE GENOMIC DNA]</scope>
    <source>
        <strain evidence="2 3">NT-26</strain>
    </source>
</reference>
<organism evidence="2 3">
    <name type="scientific">Pseudorhizobium banfieldiae</name>
    <dbReference type="NCBI Taxonomy" id="1125847"/>
    <lineage>
        <taxon>Bacteria</taxon>
        <taxon>Pseudomonadati</taxon>
        <taxon>Pseudomonadota</taxon>
        <taxon>Alphaproteobacteria</taxon>
        <taxon>Hyphomicrobiales</taxon>
        <taxon>Rhizobiaceae</taxon>
        <taxon>Rhizobium/Agrobacterium group</taxon>
        <taxon>Pseudorhizobium</taxon>
    </lineage>
</organism>
<dbReference type="OrthoDB" id="7806049at2"/>
<feature type="transmembrane region" description="Helical" evidence="1">
    <location>
        <begin position="196"/>
        <end position="215"/>
    </location>
</feature>
<keyword evidence="1" id="KW-0472">Membrane</keyword>
<protein>
    <submittedName>
        <fullName evidence="2">Uncharacterized protein</fullName>
    </submittedName>
</protein>
<evidence type="ECO:0000256" key="1">
    <source>
        <dbReference type="SAM" id="Phobius"/>
    </source>
</evidence>
<keyword evidence="1" id="KW-0812">Transmembrane</keyword>
<dbReference type="EMBL" id="FO082820">
    <property type="protein sequence ID" value="CCF20160.1"/>
    <property type="molecule type" value="Genomic_DNA"/>
</dbReference>
<feature type="transmembrane region" description="Helical" evidence="1">
    <location>
        <begin position="235"/>
        <end position="254"/>
    </location>
</feature>
<keyword evidence="1" id="KW-1133">Transmembrane helix</keyword>
<name>L0NGI1_9HYPH</name>
<dbReference type="RefSeq" id="WP_052638977.1">
    <property type="nucleotide sequence ID" value="NZ_FO082820.1"/>
</dbReference>
<dbReference type="Proteomes" id="UP000010792">
    <property type="component" value="Chromosome"/>
</dbReference>
<evidence type="ECO:0000313" key="3">
    <source>
        <dbReference type="Proteomes" id="UP000010792"/>
    </source>
</evidence>
<accession>L0NGI1</accession>
<sequence>MSDDALRKESKGKVQWYADDIPIRGCQLSLSVVKAAYRELTALTQKEGEAIISKLARPEEVSEEDFAKRNTFLLDDAFRVTVSIIGFDGETTYGEDETIFESTHLPQPIKTILFTNVTAFKRHSDGAEPRNRFYVWLHFDKPPLFDPNPLVSEPTANSSLVEIKADDVGYFRAVQTIVTSKLCSKRRFHSFIHEKFAYDIGLWFVAIPYALYWVTVYNDYFFPANGPLASYRVAFFIYASGMCLILYRALFMYLKWAFPVNVLEENKDNATTHRVVLGGIFMGLIISGITSVVGTLAGP</sequence>
<gene>
    <name evidence="2" type="ORF">NT26_2436</name>
</gene>
<keyword evidence="3" id="KW-1185">Reference proteome</keyword>
<feature type="transmembrane region" description="Helical" evidence="1">
    <location>
        <begin position="275"/>
        <end position="297"/>
    </location>
</feature>
<proteinExistence type="predicted"/>
<dbReference type="AlphaFoldDB" id="L0NGI1"/>
<evidence type="ECO:0000313" key="2">
    <source>
        <dbReference type="EMBL" id="CCF20160.1"/>
    </source>
</evidence>
<dbReference type="STRING" id="1125847.NT26_2436"/>